<dbReference type="PROSITE" id="PS50070">
    <property type="entry name" value="KRINGLE_2"/>
    <property type="match status" value="1"/>
</dbReference>
<dbReference type="PANTHER" id="PTHR24261:SF7">
    <property type="entry name" value="KRINGLE DOMAIN-CONTAINING PROTEIN"/>
    <property type="match status" value="1"/>
</dbReference>
<dbReference type="AlphaFoldDB" id="A0A2I4D002"/>
<comment type="caution">
    <text evidence="3">Lacks conserved residue(s) required for the propagation of feature annotation.</text>
</comment>
<evidence type="ECO:0000256" key="3">
    <source>
        <dbReference type="PROSITE-ProRule" id="PRU00121"/>
    </source>
</evidence>
<dbReference type="CDD" id="cd00108">
    <property type="entry name" value="KR"/>
    <property type="match status" value="1"/>
</dbReference>
<feature type="domain" description="Kringle" evidence="4">
    <location>
        <begin position="1"/>
        <end position="61"/>
    </location>
</feature>
<dbReference type="InterPro" id="IPR018056">
    <property type="entry name" value="Kringle_CS"/>
</dbReference>
<dbReference type="PANTHER" id="PTHR24261">
    <property type="entry name" value="PLASMINOGEN-RELATED"/>
    <property type="match status" value="1"/>
</dbReference>
<dbReference type="GeneID" id="106533695"/>
<dbReference type="Gene3D" id="2.40.20.10">
    <property type="entry name" value="Plasminogen Kringle 4"/>
    <property type="match status" value="1"/>
</dbReference>
<evidence type="ECO:0000313" key="5">
    <source>
        <dbReference type="Proteomes" id="UP000192220"/>
    </source>
</evidence>
<dbReference type="PRINTS" id="PR00018">
    <property type="entry name" value="KRINGLE"/>
</dbReference>
<keyword evidence="5" id="KW-1185">Reference proteome</keyword>
<keyword evidence="2 3" id="KW-1015">Disulfide bond</keyword>
<evidence type="ECO:0000313" key="6">
    <source>
        <dbReference type="RefSeq" id="XP_013885572.1"/>
    </source>
</evidence>
<dbReference type="PROSITE" id="PS00021">
    <property type="entry name" value="KRINGLE_1"/>
    <property type="match status" value="1"/>
</dbReference>
<accession>A0A2I4D002</accession>
<dbReference type="InterPro" id="IPR013806">
    <property type="entry name" value="Kringle-like"/>
</dbReference>
<reference evidence="6" key="1">
    <citation type="submission" date="2025-08" db="UniProtKB">
        <authorList>
            <consortium name="RefSeq"/>
        </authorList>
    </citation>
    <scope>IDENTIFICATION</scope>
</reference>
<dbReference type="SMART" id="SM00130">
    <property type="entry name" value="KR"/>
    <property type="match status" value="1"/>
</dbReference>
<dbReference type="Pfam" id="PF00051">
    <property type="entry name" value="Kringle"/>
    <property type="match status" value="1"/>
</dbReference>
<dbReference type="GO" id="GO:0004175">
    <property type="term" value="F:endopeptidase activity"/>
    <property type="evidence" value="ECO:0007669"/>
    <property type="project" value="TreeGrafter"/>
</dbReference>
<dbReference type="OrthoDB" id="41905at2759"/>
<keyword evidence="1 3" id="KW-0420">Kringle</keyword>
<feature type="disulfide bond" evidence="3">
    <location>
        <begin position="33"/>
        <end position="56"/>
    </location>
</feature>
<gene>
    <name evidence="6" type="primary">LOC106533695</name>
</gene>
<dbReference type="InterPro" id="IPR050759">
    <property type="entry name" value="Serine_protease_kringle"/>
</dbReference>
<dbReference type="GO" id="GO:0005102">
    <property type="term" value="F:signaling receptor binding"/>
    <property type="evidence" value="ECO:0007669"/>
    <property type="project" value="TreeGrafter"/>
</dbReference>
<evidence type="ECO:0000256" key="2">
    <source>
        <dbReference type="ARBA" id="ARBA00023157"/>
    </source>
</evidence>
<evidence type="ECO:0000259" key="4">
    <source>
        <dbReference type="PROSITE" id="PS50070"/>
    </source>
</evidence>
<dbReference type="Proteomes" id="UP000192220">
    <property type="component" value="Unplaced"/>
</dbReference>
<proteinExistence type="predicted"/>
<sequence>MNGYTCQRWDSQSPQTHQYYPSKYPNILVENYCRNPDGIYAPWCYTTNSSIRWEFCSIPPCVPVLSRVVKVKLIKPSSVDLNDPAVLQDLLKQLQQKLQDQGVKVNRVMWRKKQDGQIFCGEEKTD</sequence>
<name>A0A2I4D002_AUSLI</name>
<dbReference type="SUPFAM" id="SSF57440">
    <property type="entry name" value="Kringle-like"/>
    <property type="match status" value="1"/>
</dbReference>
<organism evidence="5 6">
    <name type="scientific">Austrofundulus limnaeus</name>
    <name type="common">Annual killifish</name>
    <dbReference type="NCBI Taxonomy" id="52670"/>
    <lineage>
        <taxon>Eukaryota</taxon>
        <taxon>Metazoa</taxon>
        <taxon>Chordata</taxon>
        <taxon>Craniata</taxon>
        <taxon>Vertebrata</taxon>
        <taxon>Euteleostomi</taxon>
        <taxon>Actinopterygii</taxon>
        <taxon>Neopterygii</taxon>
        <taxon>Teleostei</taxon>
        <taxon>Neoteleostei</taxon>
        <taxon>Acanthomorphata</taxon>
        <taxon>Ovalentaria</taxon>
        <taxon>Atherinomorphae</taxon>
        <taxon>Cyprinodontiformes</taxon>
        <taxon>Rivulidae</taxon>
        <taxon>Austrofundulus</taxon>
    </lineage>
</organism>
<evidence type="ECO:0000256" key="1">
    <source>
        <dbReference type="ARBA" id="ARBA00022572"/>
    </source>
</evidence>
<protein>
    <submittedName>
        <fullName evidence="6">Plasminogen</fullName>
    </submittedName>
</protein>
<dbReference type="STRING" id="52670.A0A2I4D002"/>
<dbReference type="KEGG" id="alim:106533695"/>
<dbReference type="InterPro" id="IPR038178">
    <property type="entry name" value="Kringle_sf"/>
</dbReference>
<dbReference type="GO" id="GO:0005615">
    <property type="term" value="C:extracellular space"/>
    <property type="evidence" value="ECO:0007669"/>
    <property type="project" value="TreeGrafter"/>
</dbReference>
<dbReference type="InterPro" id="IPR000001">
    <property type="entry name" value="Kringle"/>
</dbReference>
<dbReference type="RefSeq" id="XP_013885572.1">
    <property type="nucleotide sequence ID" value="XM_014030118.1"/>
</dbReference>
<dbReference type="InParanoid" id="A0A2I4D002"/>